<feature type="transmembrane region" description="Helical" evidence="6">
    <location>
        <begin position="12"/>
        <end position="38"/>
    </location>
</feature>
<dbReference type="OrthoDB" id="6279736at2759"/>
<feature type="transmembrane region" description="Helical" evidence="6">
    <location>
        <begin position="244"/>
        <end position="272"/>
    </location>
</feature>
<keyword evidence="4 6" id="KW-1133">Transmembrane helix</keyword>
<dbReference type="STRING" id="188477.A0A3S0ZZD2"/>
<dbReference type="PIRSF" id="PIRSF002419">
    <property type="entry name" value="Tetraspanin"/>
    <property type="match status" value="1"/>
</dbReference>
<proteinExistence type="inferred from homology"/>
<evidence type="ECO:0000256" key="3">
    <source>
        <dbReference type="ARBA" id="ARBA00022692"/>
    </source>
</evidence>
<dbReference type="InterPro" id="IPR018499">
    <property type="entry name" value="Tetraspanin/Peripherin"/>
</dbReference>
<evidence type="ECO:0000256" key="1">
    <source>
        <dbReference type="ARBA" id="ARBA00004141"/>
    </source>
</evidence>
<dbReference type="AlphaFoldDB" id="A0A3S0ZZD2"/>
<evidence type="ECO:0000256" key="5">
    <source>
        <dbReference type="ARBA" id="ARBA00023136"/>
    </source>
</evidence>
<dbReference type="EMBL" id="RQTK01000047">
    <property type="protein sequence ID" value="RUS89819.1"/>
    <property type="molecule type" value="Genomic_DNA"/>
</dbReference>
<evidence type="ECO:0000313" key="7">
    <source>
        <dbReference type="EMBL" id="RUS89819.1"/>
    </source>
</evidence>
<keyword evidence="5 6" id="KW-0472">Membrane</keyword>
<dbReference type="GO" id="GO:0016020">
    <property type="term" value="C:membrane"/>
    <property type="evidence" value="ECO:0007669"/>
    <property type="project" value="UniProtKB-SubCell"/>
</dbReference>
<evidence type="ECO:0000256" key="4">
    <source>
        <dbReference type="ARBA" id="ARBA00022989"/>
    </source>
</evidence>
<comment type="subcellular location">
    <subcellularLocation>
        <location evidence="1 6">Membrane</location>
        <topology evidence="1 6">Multi-pass membrane protein</topology>
    </subcellularLocation>
</comment>
<protein>
    <recommendedName>
        <fullName evidence="6">Tetraspanin</fullName>
    </recommendedName>
</protein>
<evidence type="ECO:0000256" key="6">
    <source>
        <dbReference type="RuleBase" id="RU361218"/>
    </source>
</evidence>
<comment type="caution">
    <text evidence="7">The sequence shown here is derived from an EMBL/GenBank/DDBJ whole genome shotgun (WGS) entry which is preliminary data.</text>
</comment>
<comment type="similarity">
    <text evidence="2 6">Belongs to the tetraspanin (TM4SF) family.</text>
</comment>
<dbReference type="SUPFAM" id="SSF48652">
    <property type="entry name" value="Tetraspanin"/>
    <property type="match status" value="1"/>
</dbReference>
<dbReference type="InterPro" id="IPR000301">
    <property type="entry name" value="Tetraspanin_animals"/>
</dbReference>
<keyword evidence="8" id="KW-1185">Reference proteome</keyword>
<sequence>MACCSYSSAKSRLALLICNIILVIAGLGCIAGGVVLVLGRGTYGNSLDWLRETVVKEAAASGITDLDASALDVPFVTGPVGAVFLVTGSVVLVLAILGIAASCGRFKALLYVYVAANSLLMIGLTVTVICAYADKSSFETPIKKMLKESLEDFTGIAGTDATTLGWNSIMMHFNCCGVDSFEDFSVSTYWVKEVGGITLVTPIACCEEMEDPPKCAKLNKYEKKTFYDRGCYDPLFRYVASETALLMFIMYFLLFMEFICLFLSVLVTCVMVSKTPDRMKVMDFMY</sequence>
<reference evidence="7 8" key="1">
    <citation type="submission" date="2019-01" db="EMBL/GenBank/DDBJ databases">
        <title>A draft genome assembly of the solar-powered sea slug Elysia chlorotica.</title>
        <authorList>
            <person name="Cai H."/>
            <person name="Li Q."/>
            <person name="Fang X."/>
            <person name="Li J."/>
            <person name="Curtis N.E."/>
            <person name="Altenburger A."/>
            <person name="Shibata T."/>
            <person name="Feng M."/>
            <person name="Maeda T."/>
            <person name="Schwartz J.A."/>
            <person name="Shigenobu S."/>
            <person name="Lundholm N."/>
            <person name="Nishiyama T."/>
            <person name="Yang H."/>
            <person name="Hasebe M."/>
            <person name="Li S."/>
            <person name="Pierce S.K."/>
            <person name="Wang J."/>
        </authorList>
    </citation>
    <scope>NUCLEOTIDE SEQUENCE [LARGE SCALE GENOMIC DNA]</scope>
    <source>
        <strain evidence="7">EC2010</strain>
        <tissue evidence="7">Whole organism of an adult</tissue>
    </source>
</reference>
<feature type="transmembrane region" description="Helical" evidence="6">
    <location>
        <begin position="108"/>
        <end position="133"/>
    </location>
</feature>
<feature type="transmembrane region" description="Helical" evidence="6">
    <location>
        <begin position="80"/>
        <end position="101"/>
    </location>
</feature>
<gene>
    <name evidence="7" type="ORF">EGW08_002431</name>
</gene>
<dbReference type="Gene3D" id="1.10.1450.10">
    <property type="entry name" value="Tetraspanin"/>
    <property type="match status" value="1"/>
</dbReference>
<evidence type="ECO:0000256" key="2">
    <source>
        <dbReference type="ARBA" id="ARBA00006840"/>
    </source>
</evidence>
<evidence type="ECO:0000313" key="8">
    <source>
        <dbReference type="Proteomes" id="UP000271974"/>
    </source>
</evidence>
<dbReference type="InterPro" id="IPR008952">
    <property type="entry name" value="Tetraspanin_EC2_sf"/>
</dbReference>
<accession>A0A3S0ZZD2</accession>
<dbReference type="Proteomes" id="UP000271974">
    <property type="component" value="Unassembled WGS sequence"/>
</dbReference>
<organism evidence="7 8">
    <name type="scientific">Elysia chlorotica</name>
    <name type="common">Eastern emerald elysia</name>
    <name type="synonym">Sea slug</name>
    <dbReference type="NCBI Taxonomy" id="188477"/>
    <lineage>
        <taxon>Eukaryota</taxon>
        <taxon>Metazoa</taxon>
        <taxon>Spiralia</taxon>
        <taxon>Lophotrochozoa</taxon>
        <taxon>Mollusca</taxon>
        <taxon>Gastropoda</taxon>
        <taxon>Heterobranchia</taxon>
        <taxon>Euthyneura</taxon>
        <taxon>Panpulmonata</taxon>
        <taxon>Sacoglossa</taxon>
        <taxon>Placobranchoidea</taxon>
        <taxon>Plakobranchidae</taxon>
        <taxon>Elysia</taxon>
    </lineage>
</organism>
<dbReference type="Pfam" id="PF00335">
    <property type="entry name" value="Tetraspanin"/>
    <property type="match status" value="1"/>
</dbReference>
<keyword evidence="3 6" id="KW-0812">Transmembrane</keyword>
<name>A0A3S0ZZD2_ELYCH</name>